<organism evidence="2 3">
    <name type="scientific">Tenacibaculum vairaonense</name>
    <dbReference type="NCBI Taxonomy" id="3137860"/>
    <lineage>
        <taxon>Bacteria</taxon>
        <taxon>Pseudomonadati</taxon>
        <taxon>Bacteroidota</taxon>
        <taxon>Flavobacteriia</taxon>
        <taxon>Flavobacteriales</taxon>
        <taxon>Flavobacteriaceae</taxon>
        <taxon>Tenacibaculum</taxon>
    </lineage>
</organism>
<evidence type="ECO:0000313" key="3">
    <source>
        <dbReference type="Proteomes" id="UP001497602"/>
    </source>
</evidence>
<protein>
    <recommendedName>
        <fullName evidence="1">EF-hand domain-containing protein</fullName>
    </recommendedName>
</protein>
<dbReference type="PROSITE" id="PS50222">
    <property type="entry name" value="EF_HAND_2"/>
    <property type="match status" value="1"/>
</dbReference>
<dbReference type="PROSITE" id="PS00018">
    <property type="entry name" value="EF_HAND_1"/>
    <property type="match status" value="1"/>
</dbReference>
<dbReference type="Proteomes" id="UP001497602">
    <property type="component" value="Unassembled WGS sequence"/>
</dbReference>
<evidence type="ECO:0000313" key="2">
    <source>
        <dbReference type="EMBL" id="CAL2106425.1"/>
    </source>
</evidence>
<dbReference type="Gene3D" id="1.10.238.10">
    <property type="entry name" value="EF-hand"/>
    <property type="match status" value="1"/>
</dbReference>
<sequence length="134" mass="14894">MLLTVILKNTNTTKQTKIKQTKKMKKATKLSIIIMGAFFASCGTTQNSSQSGESILTNLIFSQGDDNGDGYLSFAEVWEIQKDDEDEKKIAQQKGMSLKEMVKQDFNKADVNKDARLSKKEFAASLQDVSDSKS</sequence>
<name>A0ABM9PL75_9FLAO</name>
<gene>
    <name evidence="2" type="ORF">T190115A13A_220002</name>
</gene>
<feature type="domain" description="EF-hand" evidence="1">
    <location>
        <begin position="97"/>
        <end position="132"/>
    </location>
</feature>
<evidence type="ECO:0000259" key="1">
    <source>
        <dbReference type="PROSITE" id="PS50222"/>
    </source>
</evidence>
<dbReference type="Pfam" id="PF13202">
    <property type="entry name" value="EF-hand_5"/>
    <property type="match status" value="2"/>
</dbReference>
<keyword evidence="3" id="KW-1185">Reference proteome</keyword>
<dbReference type="EMBL" id="CAXJRC010000014">
    <property type="protein sequence ID" value="CAL2106425.1"/>
    <property type="molecule type" value="Genomic_DNA"/>
</dbReference>
<dbReference type="SUPFAM" id="SSF47473">
    <property type="entry name" value="EF-hand"/>
    <property type="match status" value="1"/>
</dbReference>
<comment type="caution">
    <text evidence="2">The sequence shown here is derived from an EMBL/GenBank/DDBJ whole genome shotgun (WGS) entry which is preliminary data.</text>
</comment>
<dbReference type="InterPro" id="IPR011992">
    <property type="entry name" value="EF-hand-dom_pair"/>
</dbReference>
<reference evidence="2 3" key="1">
    <citation type="submission" date="2024-05" db="EMBL/GenBank/DDBJ databases">
        <authorList>
            <person name="Duchaud E."/>
        </authorList>
    </citation>
    <scope>NUCLEOTIDE SEQUENCE [LARGE SCALE GENOMIC DNA]</scope>
    <source>
        <strain evidence="2">Ena-SAMPLE-TAB-13-05-2024-13:56:06:370-140305</strain>
    </source>
</reference>
<accession>A0ABM9PL75</accession>
<dbReference type="InterPro" id="IPR018247">
    <property type="entry name" value="EF_Hand_1_Ca_BS"/>
</dbReference>
<proteinExistence type="predicted"/>
<dbReference type="InterPro" id="IPR002048">
    <property type="entry name" value="EF_hand_dom"/>
</dbReference>